<dbReference type="Proteomes" id="UP000217696">
    <property type="component" value="Chromosome"/>
</dbReference>
<sequence>MSNKLDQSPPARYLSIAGLILFLLLTGIYMYLLHIGAAKEWLASIRHLGVSGIVLGIFIQTIVNALPVPGEFVSLFLIEVYGAVAGGFYSWVGGITGAVLAYYLSNWIARPLIEPLAKPYLEKVNQWLQRQGAIGLLFMRFVPLVPYHFINYAAGLLQVNRAAFIWTTVVGILPYTIMMSSLFAGLRYGKSIPFIVGAVLFILSSIVSIVLRKKTK</sequence>
<keyword evidence="2 6" id="KW-1003">Cell membrane</keyword>
<keyword evidence="9" id="KW-1185">Reference proteome</keyword>
<comment type="subcellular location">
    <subcellularLocation>
        <location evidence="1 6">Cell membrane</location>
        <topology evidence="1 6">Multi-pass membrane protein</topology>
    </subcellularLocation>
</comment>
<dbReference type="PANTHER" id="PTHR12677">
    <property type="entry name" value="GOLGI APPARATUS MEMBRANE PROTEIN TVP38-RELATED"/>
    <property type="match status" value="1"/>
</dbReference>
<dbReference type="Pfam" id="PF09335">
    <property type="entry name" value="VTT_dom"/>
    <property type="match status" value="1"/>
</dbReference>
<accession>A0A0U5B2C2</accession>
<feature type="domain" description="VTT" evidence="7">
    <location>
        <begin position="68"/>
        <end position="182"/>
    </location>
</feature>
<evidence type="ECO:0000259" key="7">
    <source>
        <dbReference type="Pfam" id="PF09335"/>
    </source>
</evidence>
<comment type="similarity">
    <text evidence="6">Belongs to the TVP38/TMEM64 family.</text>
</comment>
<evidence type="ECO:0000256" key="2">
    <source>
        <dbReference type="ARBA" id="ARBA00022475"/>
    </source>
</evidence>
<feature type="transmembrane region" description="Helical" evidence="6">
    <location>
        <begin position="192"/>
        <end position="211"/>
    </location>
</feature>
<feature type="transmembrane region" description="Helical" evidence="6">
    <location>
        <begin position="12"/>
        <end position="33"/>
    </location>
</feature>
<dbReference type="KEGG" id="asoc:CB4_02622"/>
<evidence type="ECO:0000256" key="3">
    <source>
        <dbReference type="ARBA" id="ARBA00022692"/>
    </source>
</evidence>
<reference evidence="8 9" key="1">
    <citation type="submission" date="2015-12" db="EMBL/GenBank/DDBJ databases">
        <title>Genome sequence of Aneurinibacillus soli.</title>
        <authorList>
            <person name="Lee J.S."/>
            <person name="Lee K.C."/>
            <person name="Kim K.K."/>
            <person name="Lee B.W."/>
        </authorList>
    </citation>
    <scope>NUCLEOTIDE SEQUENCE [LARGE SCALE GENOMIC DNA]</scope>
    <source>
        <strain evidence="8 9">CB4</strain>
    </source>
</reference>
<dbReference type="RefSeq" id="WP_157737972.1">
    <property type="nucleotide sequence ID" value="NZ_AP017312.1"/>
</dbReference>
<dbReference type="EMBL" id="AP017312">
    <property type="protein sequence ID" value="BAU28448.1"/>
    <property type="molecule type" value="Genomic_DNA"/>
</dbReference>
<keyword evidence="4 6" id="KW-1133">Transmembrane helix</keyword>
<evidence type="ECO:0000256" key="4">
    <source>
        <dbReference type="ARBA" id="ARBA00022989"/>
    </source>
</evidence>
<feature type="transmembrane region" description="Helical" evidence="6">
    <location>
        <begin position="80"/>
        <end position="104"/>
    </location>
</feature>
<dbReference type="InterPro" id="IPR032816">
    <property type="entry name" value="VTT_dom"/>
</dbReference>
<keyword evidence="5 6" id="KW-0472">Membrane</keyword>
<feature type="transmembrane region" description="Helical" evidence="6">
    <location>
        <begin position="163"/>
        <end position="186"/>
    </location>
</feature>
<dbReference type="PANTHER" id="PTHR12677:SF59">
    <property type="entry name" value="GOLGI APPARATUS MEMBRANE PROTEIN TVP38-RELATED"/>
    <property type="match status" value="1"/>
</dbReference>
<dbReference type="GO" id="GO:0005886">
    <property type="term" value="C:plasma membrane"/>
    <property type="evidence" value="ECO:0007669"/>
    <property type="project" value="UniProtKB-SubCell"/>
</dbReference>
<protein>
    <recommendedName>
        <fullName evidence="6">TVP38/TMEM64 family membrane protein</fullName>
    </recommendedName>
</protein>
<evidence type="ECO:0000256" key="6">
    <source>
        <dbReference type="RuleBase" id="RU366058"/>
    </source>
</evidence>
<dbReference type="AlphaFoldDB" id="A0A0U5B2C2"/>
<feature type="transmembrane region" description="Helical" evidence="6">
    <location>
        <begin position="45"/>
        <end position="68"/>
    </location>
</feature>
<evidence type="ECO:0000256" key="1">
    <source>
        <dbReference type="ARBA" id="ARBA00004651"/>
    </source>
</evidence>
<name>A0A0U5B2C2_9BACL</name>
<keyword evidence="3 6" id="KW-0812">Transmembrane</keyword>
<organism evidence="8 9">
    <name type="scientific">Aneurinibacillus soli</name>
    <dbReference type="NCBI Taxonomy" id="1500254"/>
    <lineage>
        <taxon>Bacteria</taxon>
        <taxon>Bacillati</taxon>
        <taxon>Bacillota</taxon>
        <taxon>Bacilli</taxon>
        <taxon>Bacillales</taxon>
        <taxon>Paenibacillaceae</taxon>
        <taxon>Aneurinibacillus group</taxon>
        <taxon>Aneurinibacillus</taxon>
    </lineage>
</organism>
<evidence type="ECO:0000313" key="9">
    <source>
        <dbReference type="Proteomes" id="UP000217696"/>
    </source>
</evidence>
<evidence type="ECO:0000313" key="8">
    <source>
        <dbReference type="EMBL" id="BAU28448.1"/>
    </source>
</evidence>
<proteinExistence type="inferred from homology"/>
<gene>
    <name evidence="8" type="primary">ydjZ_1</name>
    <name evidence="8" type="ORF">CB4_02622</name>
</gene>
<evidence type="ECO:0000256" key="5">
    <source>
        <dbReference type="ARBA" id="ARBA00023136"/>
    </source>
</evidence>
<dbReference type="InterPro" id="IPR015414">
    <property type="entry name" value="TMEM64"/>
</dbReference>